<evidence type="ECO:0000313" key="3">
    <source>
        <dbReference type="Proteomes" id="UP000663720"/>
    </source>
</evidence>
<dbReference type="KEGG" id="dli:dnl_10100"/>
<dbReference type="InterPro" id="IPR010927">
    <property type="entry name" value="T4SS_TraH"/>
</dbReference>
<dbReference type="Proteomes" id="UP000663720">
    <property type="component" value="Chromosome"/>
</dbReference>
<evidence type="ECO:0000313" key="2">
    <source>
        <dbReference type="EMBL" id="QTA78775.1"/>
    </source>
</evidence>
<dbReference type="Pfam" id="PF06122">
    <property type="entry name" value="TraH"/>
    <property type="match status" value="1"/>
</dbReference>
<dbReference type="AlphaFoldDB" id="A0A975B4Q5"/>
<name>A0A975B4Q5_9BACT</name>
<feature type="region of interest" description="Disordered" evidence="1">
    <location>
        <begin position="300"/>
        <end position="323"/>
    </location>
</feature>
<evidence type="ECO:0000256" key="1">
    <source>
        <dbReference type="SAM" id="MobiDB-lite"/>
    </source>
</evidence>
<accession>A0A975B4Q5</accession>
<keyword evidence="3" id="KW-1185">Reference proteome</keyword>
<protein>
    <submittedName>
        <fullName evidence="2">Type IV secretion system protein TraH domain-containing protein</fullName>
    </submittedName>
</protein>
<reference evidence="2" key="1">
    <citation type="journal article" date="2021" name="Microb. Physiol.">
        <title>Proteogenomic Insights into the Physiology of Marine, Sulfate-Reducing, Filamentous Desulfonema limicola and Desulfonema magnum.</title>
        <authorList>
            <person name="Schnaars V."/>
            <person name="Wohlbrand L."/>
            <person name="Scheve S."/>
            <person name="Hinrichs C."/>
            <person name="Reinhardt R."/>
            <person name="Rabus R."/>
        </authorList>
    </citation>
    <scope>NUCLEOTIDE SEQUENCE</scope>
    <source>
        <strain evidence="2">5ac10</strain>
    </source>
</reference>
<proteinExistence type="predicted"/>
<sequence>MKEIIHKGKFNMLQYKLKLQCRITGAHCLLAFIILILPVHAGAGWLDDMTVSSTPSMSDVSRGVFVWGGSTSLKIPSSTVRPFHVKMPSIRAGCGGIDAFWGGFSMLDPDMLVQYAQNILSAAPSYAFNLALQTVCENCQAIMTSLNDIANNLNGISMDSCAGAQKLANFGEPLINSMNTDKTTIGEATGRASDWLKERAKNVSDFSASVNDFFNDQNIADKLDPLSRHLAVPDAPNRVLSFWVTVIAENVAVSGSNFSSWQPGFEAAQGFFSSPAQLIEYFRSVSGDFMYRRGSDGTPGPSLLAGTLSSDNEGDATTPADKPGTQVIARDATYHTDLEISPTGVATIKNPLDSIARFNNLIGTSLNSMTPDDNYTTQTQTSGGWSGFPDPGKTITCNRESIISLLPPVGGYSTPLAYFQNDLQNIMSNLDASTGNSGATTNLNSYMLYQEFPVYVFTNKIGLLSQEYPGIIPEVVENLAVIGTYSYITARLNHVLGYGSQLLSRSLHAIHQLKDKEYPHAQELETWIKDAQHSISQEQKWMKTAMYDRTEASLKKISQEIKKYIELEKSIKNAVSSSIFSVTYKLTQNE</sequence>
<organism evidence="2 3">
    <name type="scientific">Desulfonema limicola</name>
    <dbReference type="NCBI Taxonomy" id="45656"/>
    <lineage>
        <taxon>Bacteria</taxon>
        <taxon>Pseudomonadati</taxon>
        <taxon>Thermodesulfobacteriota</taxon>
        <taxon>Desulfobacteria</taxon>
        <taxon>Desulfobacterales</taxon>
        <taxon>Desulfococcaceae</taxon>
        <taxon>Desulfonema</taxon>
    </lineage>
</organism>
<dbReference type="EMBL" id="CP061799">
    <property type="protein sequence ID" value="QTA78775.1"/>
    <property type="molecule type" value="Genomic_DNA"/>
</dbReference>
<gene>
    <name evidence="2" type="ORF">dnl_10100</name>
</gene>